<reference evidence="1 2" key="1">
    <citation type="journal article" date="2011" name="J. Gen. Appl. Microbiol.">
        <title>Draft genome sequencing of the enigmatic yeast Saitoella complicata.</title>
        <authorList>
            <person name="Nishida H."/>
            <person name="Hamamoto M."/>
            <person name="Sugiyama J."/>
        </authorList>
    </citation>
    <scope>NUCLEOTIDE SEQUENCE [LARGE SCALE GENOMIC DNA]</scope>
    <source>
        <strain evidence="1 2">NRRL Y-17804</strain>
    </source>
</reference>
<name>A0A0E9NR41_SAICN</name>
<dbReference type="OMA" id="RSRMEIC"/>
<evidence type="ECO:0000313" key="2">
    <source>
        <dbReference type="Proteomes" id="UP000033140"/>
    </source>
</evidence>
<gene>
    <name evidence="1" type="ORF">G7K_5956-t1</name>
</gene>
<sequence>MSTLDSFRPPSPRTYRLALRDLTLPLLYAELAKLETSISHLMRSNVELQLYMGTEADGDGDGDCELRDAVKENEETIARMRSRMEICRVEIEEKGGGLKRCGESEEVQGEEGVFL</sequence>
<organism evidence="1 2">
    <name type="scientific">Saitoella complicata (strain BCRC 22490 / CBS 7301 / JCM 7358 / NBRC 10748 / NRRL Y-17804)</name>
    <dbReference type="NCBI Taxonomy" id="698492"/>
    <lineage>
        <taxon>Eukaryota</taxon>
        <taxon>Fungi</taxon>
        <taxon>Dikarya</taxon>
        <taxon>Ascomycota</taxon>
        <taxon>Taphrinomycotina</taxon>
        <taxon>Taphrinomycotina incertae sedis</taxon>
        <taxon>Saitoella</taxon>
    </lineage>
</organism>
<dbReference type="STRING" id="698492.A0A0E9NR41"/>
<dbReference type="RefSeq" id="XP_019020798.1">
    <property type="nucleotide sequence ID" value="XM_019167098.1"/>
</dbReference>
<dbReference type="EMBL" id="BACD03000054">
    <property type="protein sequence ID" value="GAO51865.1"/>
    <property type="molecule type" value="Genomic_DNA"/>
</dbReference>
<keyword evidence="2" id="KW-1185">Reference proteome</keyword>
<dbReference type="InterPro" id="IPR038966">
    <property type="entry name" value="TMA17"/>
</dbReference>
<reference evidence="1 2" key="3">
    <citation type="journal article" date="2015" name="Genome Announc.">
        <title>Draft Genome Sequence of the Archiascomycetous Yeast Saitoella complicata.</title>
        <authorList>
            <person name="Yamauchi K."/>
            <person name="Kondo S."/>
            <person name="Hamamoto M."/>
            <person name="Takahashi Y."/>
            <person name="Ogura Y."/>
            <person name="Hayashi T."/>
            <person name="Nishida H."/>
        </authorList>
    </citation>
    <scope>NUCLEOTIDE SEQUENCE [LARGE SCALE GENOMIC DNA]</scope>
    <source>
        <strain evidence="1 2">NRRL Y-17804</strain>
    </source>
</reference>
<comment type="caution">
    <text evidence="1">The sequence shown here is derived from an EMBL/GenBank/DDBJ whole genome shotgun (WGS) entry which is preliminary data.</text>
</comment>
<reference evidence="1 2" key="2">
    <citation type="journal article" date="2014" name="J. Gen. Appl. Microbiol.">
        <title>The early diverging ascomycetous budding yeast Saitoella complicata has three histone deacetylases belonging to the Clr6, Hos2, and Rpd3 lineages.</title>
        <authorList>
            <person name="Nishida H."/>
            <person name="Matsumoto T."/>
            <person name="Kondo S."/>
            <person name="Hamamoto M."/>
            <person name="Yoshikawa H."/>
        </authorList>
    </citation>
    <scope>NUCLEOTIDE SEQUENCE [LARGE SCALE GENOMIC DNA]</scope>
    <source>
        <strain evidence="1 2">NRRL Y-17804</strain>
    </source>
</reference>
<dbReference type="GO" id="GO:0030674">
    <property type="term" value="F:protein-macromolecule adaptor activity"/>
    <property type="evidence" value="ECO:0007669"/>
    <property type="project" value="TreeGrafter"/>
</dbReference>
<dbReference type="PANTHER" id="PTHR40422:SF1">
    <property type="entry name" value="TRANSLATION MACHINERY-ASSOCIATED PROTEIN 17"/>
    <property type="match status" value="1"/>
</dbReference>
<dbReference type="OrthoDB" id="548474at2759"/>
<proteinExistence type="predicted"/>
<dbReference type="AlphaFoldDB" id="A0A0E9NR41"/>
<dbReference type="PANTHER" id="PTHR40422">
    <property type="entry name" value="TRANSLATION MACHINERY-ASSOCIATED PROTEIN 17"/>
    <property type="match status" value="1"/>
</dbReference>
<protein>
    <submittedName>
        <fullName evidence="1">Uncharacterized protein</fullName>
    </submittedName>
</protein>
<accession>A0A0E9NR41</accession>
<evidence type="ECO:0000313" key="1">
    <source>
        <dbReference type="EMBL" id="GAO51865.1"/>
    </source>
</evidence>
<dbReference type="Proteomes" id="UP000033140">
    <property type="component" value="Unassembled WGS sequence"/>
</dbReference>
<dbReference type="GO" id="GO:0070682">
    <property type="term" value="P:proteasome regulatory particle assembly"/>
    <property type="evidence" value="ECO:0007669"/>
    <property type="project" value="InterPro"/>
</dbReference>